<comment type="caution">
    <text evidence="1">The sequence shown here is derived from an EMBL/GenBank/DDBJ whole genome shotgun (WGS) entry which is preliminary data.</text>
</comment>
<accession>A0ABP8JFN7</accession>
<proteinExistence type="predicted"/>
<dbReference type="SUPFAM" id="SSF51735">
    <property type="entry name" value="NAD(P)-binding Rossmann-fold domains"/>
    <property type="match status" value="1"/>
</dbReference>
<protein>
    <submittedName>
        <fullName evidence="1">NAD(P)H-binding protein</fullName>
    </submittedName>
</protein>
<sequence>MVSRVVVLGGTGAMGAAVSGLLRDRSHDVVVASRATGVDVSTGVGLDAALAGADTVVDCLNVVTMSKRTAVTFFEGAATNVATAAARAGVPHIVCLSVVNVTDPDVRRATGYYAGKAAQEETYAAGSVPVTLARTTAWFSLAETFLSQLRVGLVAIVPGMRLQPVHPAAAAAFVVDAVESGPPSGSPPSPRPEVRQLAGPERHDAVVMARAVARTRHPGVRVVRLPVPMAGLREGLLPRGAVPADPRTFSDWLAGA</sequence>
<dbReference type="Gene3D" id="3.40.50.720">
    <property type="entry name" value="NAD(P)-binding Rossmann-like Domain"/>
    <property type="match status" value="1"/>
</dbReference>
<gene>
    <name evidence="1" type="ORF">GCM10023153_06740</name>
</gene>
<reference evidence="2" key="1">
    <citation type="journal article" date="2019" name="Int. J. Syst. Evol. Microbiol.">
        <title>The Global Catalogue of Microorganisms (GCM) 10K type strain sequencing project: providing services to taxonomists for standard genome sequencing and annotation.</title>
        <authorList>
            <consortium name="The Broad Institute Genomics Platform"/>
            <consortium name="The Broad Institute Genome Sequencing Center for Infectious Disease"/>
            <person name="Wu L."/>
            <person name="Ma J."/>
        </authorList>
    </citation>
    <scope>NUCLEOTIDE SEQUENCE [LARGE SCALE GENOMIC DNA]</scope>
    <source>
        <strain evidence="2">JCM 17738</strain>
    </source>
</reference>
<organism evidence="1 2">
    <name type="scientific">Ornithinibacter aureus</name>
    <dbReference type="NCBI Taxonomy" id="622664"/>
    <lineage>
        <taxon>Bacteria</taxon>
        <taxon>Bacillati</taxon>
        <taxon>Actinomycetota</taxon>
        <taxon>Actinomycetes</taxon>
        <taxon>Micrococcales</taxon>
        <taxon>Intrasporangiaceae</taxon>
        <taxon>Ornithinibacter</taxon>
    </lineage>
</organism>
<evidence type="ECO:0000313" key="1">
    <source>
        <dbReference type="EMBL" id="GAA4389976.1"/>
    </source>
</evidence>
<dbReference type="EMBL" id="BAABFX010000010">
    <property type="protein sequence ID" value="GAA4389976.1"/>
    <property type="molecule type" value="Genomic_DNA"/>
</dbReference>
<evidence type="ECO:0000313" key="2">
    <source>
        <dbReference type="Proteomes" id="UP001500390"/>
    </source>
</evidence>
<dbReference type="InterPro" id="IPR036291">
    <property type="entry name" value="NAD(P)-bd_dom_sf"/>
</dbReference>
<keyword evidence="2" id="KW-1185">Reference proteome</keyword>
<dbReference type="Proteomes" id="UP001500390">
    <property type="component" value="Unassembled WGS sequence"/>
</dbReference>
<name>A0ABP8JFN7_9MICO</name>